<reference evidence="1" key="1">
    <citation type="journal article" date="2023" name="Mol. Biol. Evol.">
        <title>Third-Generation Sequencing Reveals the Adaptive Role of the Epigenome in Three Deep-Sea Polychaetes.</title>
        <authorList>
            <person name="Perez M."/>
            <person name="Aroh O."/>
            <person name="Sun Y."/>
            <person name="Lan Y."/>
            <person name="Juniper S.K."/>
            <person name="Young C.R."/>
            <person name="Angers B."/>
            <person name="Qian P.Y."/>
        </authorList>
    </citation>
    <scope>NUCLEOTIDE SEQUENCE</scope>
    <source>
        <strain evidence="1">P08H-3</strain>
    </source>
</reference>
<evidence type="ECO:0000313" key="2">
    <source>
        <dbReference type="Proteomes" id="UP001208570"/>
    </source>
</evidence>
<protein>
    <submittedName>
        <fullName evidence="1">Uncharacterized protein</fullName>
    </submittedName>
</protein>
<proteinExistence type="predicted"/>
<sequence>MSSRKNVVAFISDNCNTMVGKRNSVVTKIKEKNSAVFDIGCVCHLANLCTVAGIKALPVPVEDILVEVFYYFQHSICPNFIGCDPVDNTCYSQCENNNMIICSMVD</sequence>
<dbReference type="PANTHER" id="PTHR37162:SF1">
    <property type="entry name" value="BED-TYPE DOMAIN-CONTAINING PROTEIN"/>
    <property type="match status" value="1"/>
</dbReference>
<gene>
    <name evidence="1" type="ORF">LSH36_95g05021</name>
</gene>
<dbReference type="Proteomes" id="UP001208570">
    <property type="component" value="Unassembled WGS sequence"/>
</dbReference>
<dbReference type="EMBL" id="JAODUP010000095">
    <property type="protein sequence ID" value="KAK2162615.1"/>
    <property type="molecule type" value="Genomic_DNA"/>
</dbReference>
<comment type="caution">
    <text evidence="1">The sequence shown here is derived from an EMBL/GenBank/DDBJ whole genome shotgun (WGS) entry which is preliminary data.</text>
</comment>
<dbReference type="AlphaFoldDB" id="A0AAD9K291"/>
<evidence type="ECO:0000313" key="1">
    <source>
        <dbReference type="EMBL" id="KAK2162615.1"/>
    </source>
</evidence>
<name>A0AAD9K291_9ANNE</name>
<keyword evidence="2" id="KW-1185">Reference proteome</keyword>
<dbReference type="PANTHER" id="PTHR37162">
    <property type="entry name" value="HAT FAMILY DIMERISATION DOMAINCONTAINING PROTEIN-RELATED"/>
    <property type="match status" value="1"/>
</dbReference>
<accession>A0AAD9K291</accession>
<organism evidence="1 2">
    <name type="scientific">Paralvinella palmiformis</name>
    <dbReference type="NCBI Taxonomy" id="53620"/>
    <lineage>
        <taxon>Eukaryota</taxon>
        <taxon>Metazoa</taxon>
        <taxon>Spiralia</taxon>
        <taxon>Lophotrochozoa</taxon>
        <taxon>Annelida</taxon>
        <taxon>Polychaeta</taxon>
        <taxon>Sedentaria</taxon>
        <taxon>Canalipalpata</taxon>
        <taxon>Terebellida</taxon>
        <taxon>Terebelliformia</taxon>
        <taxon>Alvinellidae</taxon>
        <taxon>Paralvinella</taxon>
    </lineage>
</organism>